<name>A0A4Q1K024_9FLAO</name>
<organism evidence="1 2">
    <name type="scientific">Flavobacterium amnicola</name>
    <dbReference type="NCBI Taxonomy" id="2506422"/>
    <lineage>
        <taxon>Bacteria</taxon>
        <taxon>Pseudomonadati</taxon>
        <taxon>Bacteroidota</taxon>
        <taxon>Flavobacteriia</taxon>
        <taxon>Flavobacteriales</taxon>
        <taxon>Flavobacteriaceae</taxon>
        <taxon>Flavobacterium</taxon>
    </lineage>
</organism>
<gene>
    <name evidence="1" type="ORF">EQG63_12075</name>
</gene>
<proteinExistence type="predicted"/>
<dbReference type="Gene3D" id="3.30.110.190">
    <property type="match status" value="1"/>
</dbReference>
<dbReference type="AlphaFoldDB" id="A0A4Q1K024"/>
<dbReference type="EMBL" id="SBKO01000007">
    <property type="protein sequence ID" value="RXR15970.1"/>
    <property type="molecule type" value="Genomic_DNA"/>
</dbReference>
<dbReference type="Proteomes" id="UP000290283">
    <property type="component" value="Unassembled WGS sequence"/>
</dbReference>
<accession>A0A4Q1K024</accession>
<dbReference type="OrthoDB" id="1347735at2"/>
<sequence>MDIEKYLNKLPVNELYKDLFKPGMQKAGTALETVIDGANLILLPLKLLNAKSKVYFERNLEIYSEKLNVENDLTLTQVPQYVGLPIIDKLTYLDQNELAEAFINLLTKASYEETLKLVHPAFISILNNLSADEAKILYTFKNTDKIPFIDLYIRRYIETFEKPDENGAKTKEGLKKLIDYTFQEKQDTFLKYAWNLTGIQNEVELLFPENIDIYLENLELNGLIQFERELHSKSLLEKYQQLLEHDHFETYEKLKKVIEENTSDFKLEINIRKGYIEFTELGKAFLEACIKELK</sequence>
<reference evidence="2" key="1">
    <citation type="submission" date="2019-01" db="EMBL/GenBank/DDBJ databases">
        <title>Cytophagaceae bacterium strain CAR-16.</title>
        <authorList>
            <person name="Chen W.-M."/>
        </authorList>
    </citation>
    <scope>NUCLEOTIDE SEQUENCE [LARGE SCALE GENOMIC DNA]</scope>
    <source>
        <strain evidence="2">LLJ-11</strain>
    </source>
</reference>
<dbReference type="RefSeq" id="WP_129436637.1">
    <property type="nucleotide sequence ID" value="NZ_SBKO01000007.1"/>
</dbReference>
<protein>
    <submittedName>
        <fullName evidence="1">DUF4393 domain-containing protein</fullName>
    </submittedName>
</protein>
<dbReference type="InterPro" id="IPR025506">
    <property type="entry name" value="Abi_alpha"/>
</dbReference>
<dbReference type="Pfam" id="PF14337">
    <property type="entry name" value="Abi_alpha"/>
    <property type="match status" value="1"/>
</dbReference>
<evidence type="ECO:0000313" key="2">
    <source>
        <dbReference type="Proteomes" id="UP000290283"/>
    </source>
</evidence>
<evidence type="ECO:0000313" key="1">
    <source>
        <dbReference type="EMBL" id="RXR15970.1"/>
    </source>
</evidence>
<comment type="caution">
    <text evidence="1">The sequence shown here is derived from an EMBL/GenBank/DDBJ whole genome shotgun (WGS) entry which is preliminary data.</text>
</comment>
<keyword evidence="2" id="KW-1185">Reference proteome</keyword>